<dbReference type="EMBL" id="JAVFWL010000002">
    <property type="protein sequence ID" value="KAK6738223.1"/>
    <property type="molecule type" value="Genomic_DNA"/>
</dbReference>
<keyword evidence="2" id="KW-1185">Reference proteome</keyword>
<proteinExistence type="predicted"/>
<dbReference type="Proteomes" id="UP001303046">
    <property type="component" value="Unassembled WGS sequence"/>
</dbReference>
<protein>
    <submittedName>
        <fullName evidence="1">Uncharacterized protein</fullName>
    </submittedName>
</protein>
<sequence length="108" mass="12218">MVAVIAGNSPQYQKENETLTTPTNTITILRRSSYDIEVIPKAISEAVGVKRNRLRSLIQETSAYRSRISLMCTSPVRGRRRLWGAFKLRIWGTFAICMHAFNIAVTMS</sequence>
<accession>A0ABR1CII6</accession>
<evidence type="ECO:0000313" key="2">
    <source>
        <dbReference type="Proteomes" id="UP001303046"/>
    </source>
</evidence>
<name>A0ABR1CII6_NECAM</name>
<comment type="caution">
    <text evidence="1">The sequence shown here is derived from an EMBL/GenBank/DDBJ whole genome shotgun (WGS) entry which is preliminary data.</text>
</comment>
<evidence type="ECO:0000313" key="1">
    <source>
        <dbReference type="EMBL" id="KAK6738223.1"/>
    </source>
</evidence>
<reference evidence="1 2" key="1">
    <citation type="submission" date="2023-08" db="EMBL/GenBank/DDBJ databases">
        <title>A Necator americanus chromosomal reference genome.</title>
        <authorList>
            <person name="Ilik V."/>
            <person name="Petrzelkova K.J."/>
            <person name="Pardy F."/>
            <person name="Fuh T."/>
            <person name="Niatou-Singa F.S."/>
            <person name="Gouil Q."/>
            <person name="Baker L."/>
            <person name="Ritchie M.E."/>
            <person name="Jex A.R."/>
            <person name="Gazzola D."/>
            <person name="Li H."/>
            <person name="Toshio Fujiwara R."/>
            <person name="Zhan B."/>
            <person name="Aroian R.V."/>
            <person name="Pafco B."/>
            <person name="Schwarz E.M."/>
        </authorList>
    </citation>
    <scope>NUCLEOTIDE SEQUENCE [LARGE SCALE GENOMIC DNA]</scope>
    <source>
        <strain evidence="1 2">Aroian</strain>
        <tissue evidence="1">Whole animal</tissue>
    </source>
</reference>
<gene>
    <name evidence="1" type="primary">Necator_chrII.g8165</name>
    <name evidence="1" type="ORF">RB195_020371</name>
</gene>
<organism evidence="1 2">
    <name type="scientific">Necator americanus</name>
    <name type="common">Human hookworm</name>
    <dbReference type="NCBI Taxonomy" id="51031"/>
    <lineage>
        <taxon>Eukaryota</taxon>
        <taxon>Metazoa</taxon>
        <taxon>Ecdysozoa</taxon>
        <taxon>Nematoda</taxon>
        <taxon>Chromadorea</taxon>
        <taxon>Rhabditida</taxon>
        <taxon>Rhabditina</taxon>
        <taxon>Rhabditomorpha</taxon>
        <taxon>Strongyloidea</taxon>
        <taxon>Ancylostomatidae</taxon>
        <taxon>Bunostominae</taxon>
        <taxon>Necator</taxon>
    </lineage>
</organism>